<dbReference type="InterPro" id="IPR000182">
    <property type="entry name" value="GNAT_dom"/>
</dbReference>
<dbReference type="InterPro" id="IPR036388">
    <property type="entry name" value="WH-like_DNA-bd_sf"/>
</dbReference>
<proteinExistence type="predicted"/>
<name>A0A3M7G422_HORWE</name>
<dbReference type="Pfam" id="PF04695">
    <property type="entry name" value="Pex14_N"/>
    <property type="match status" value="1"/>
</dbReference>
<dbReference type="Gene3D" id="1.10.10.10">
    <property type="entry name" value="Winged helix-like DNA-binding domain superfamily/Winged helix DNA-binding domain"/>
    <property type="match status" value="1"/>
</dbReference>
<evidence type="ECO:0000313" key="3">
    <source>
        <dbReference type="EMBL" id="RMY95860.1"/>
    </source>
</evidence>
<dbReference type="VEuPathDB" id="FungiDB:BTJ68_10883"/>
<feature type="compositionally biased region" description="Low complexity" evidence="1">
    <location>
        <begin position="280"/>
        <end position="296"/>
    </location>
</feature>
<feature type="compositionally biased region" description="Polar residues" evidence="1">
    <location>
        <begin position="15"/>
        <end position="26"/>
    </location>
</feature>
<evidence type="ECO:0000313" key="4">
    <source>
        <dbReference type="Proteomes" id="UP000268823"/>
    </source>
</evidence>
<dbReference type="InterPro" id="IPR006785">
    <property type="entry name" value="Pex14_N"/>
</dbReference>
<dbReference type="CDD" id="cd04301">
    <property type="entry name" value="NAT_SF"/>
    <property type="match status" value="1"/>
</dbReference>
<accession>A0A3M7G422</accession>
<dbReference type="InterPro" id="IPR016181">
    <property type="entry name" value="Acyl_CoA_acyltransferase"/>
</dbReference>
<feature type="region of interest" description="Disordered" evidence="1">
    <location>
        <begin position="1"/>
        <end position="74"/>
    </location>
</feature>
<gene>
    <name evidence="3" type="ORF">D0861_00491</name>
</gene>
<dbReference type="GO" id="GO:0016747">
    <property type="term" value="F:acyltransferase activity, transferring groups other than amino-acyl groups"/>
    <property type="evidence" value="ECO:0007669"/>
    <property type="project" value="InterPro"/>
</dbReference>
<dbReference type="PANTHER" id="PTHR42791:SF14">
    <property type="entry name" value="N-ACETYLTRANSFERASE DOMAIN-CONTAINING PROTEIN"/>
    <property type="match status" value="1"/>
</dbReference>
<feature type="compositionally biased region" description="Basic and acidic residues" evidence="1">
    <location>
        <begin position="48"/>
        <end position="57"/>
    </location>
</feature>
<evidence type="ECO:0000256" key="1">
    <source>
        <dbReference type="SAM" id="MobiDB-lite"/>
    </source>
</evidence>
<dbReference type="OrthoDB" id="441517at2759"/>
<protein>
    <recommendedName>
        <fullName evidence="2">N-acetyltransferase domain-containing protein</fullName>
    </recommendedName>
</protein>
<dbReference type="PANTHER" id="PTHR42791">
    <property type="entry name" value="GNAT FAMILY ACETYLTRANSFERASE"/>
    <property type="match status" value="1"/>
</dbReference>
<reference evidence="3 4" key="1">
    <citation type="journal article" date="2018" name="BMC Genomics">
        <title>Genomic evidence for intraspecific hybridization in a clonal and extremely halotolerant yeast.</title>
        <authorList>
            <person name="Gostincar C."/>
            <person name="Stajich J.E."/>
            <person name="Zupancic J."/>
            <person name="Zalar P."/>
            <person name="Gunde-Cimerman N."/>
        </authorList>
    </citation>
    <scope>NUCLEOTIDE SEQUENCE [LARGE SCALE GENOMIC DNA]</scope>
    <source>
        <strain evidence="3 4">EXF-2788</strain>
    </source>
</reference>
<feature type="region of interest" description="Disordered" evidence="1">
    <location>
        <begin position="134"/>
        <end position="154"/>
    </location>
</feature>
<feature type="domain" description="N-acetyltransferase" evidence="2">
    <location>
        <begin position="515"/>
        <end position="674"/>
    </location>
</feature>
<dbReference type="SUPFAM" id="SSF55729">
    <property type="entry name" value="Acyl-CoA N-acyltransferases (Nat)"/>
    <property type="match status" value="1"/>
</dbReference>
<organism evidence="3 4">
    <name type="scientific">Hortaea werneckii</name>
    <name type="common">Black yeast</name>
    <name type="synonym">Cladosporium werneckii</name>
    <dbReference type="NCBI Taxonomy" id="91943"/>
    <lineage>
        <taxon>Eukaryota</taxon>
        <taxon>Fungi</taxon>
        <taxon>Dikarya</taxon>
        <taxon>Ascomycota</taxon>
        <taxon>Pezizomycotina</taxon>
        <taxon>Dothideomycetes</taxon>
        <taxon>Dothideomycetidae</taxon>
        <taxon>Mycosphaerellales</taxon>
        <taxon>Teratosphaeriaceae</taxon>
        <taxon>Hortaea</taxon>
    </lineage>
</organism>
<dbReference type="Gene3D" id="3.40.630.30">
    <property type="match status" value="1"/>
</dbReference>
<dbReference type="PROSITE" id="PS51186">
    <property type="entry name" value="GNAT"/>
    <property type="match status" value="1"/>
</dbReference>
<dbReference type="InterPro" id="IPR052523">
    <property type="entry name" value="Trichothecene_AcTrans"/>
</dbReference>
<feature type="region of interest" description="Disordered" evidence="1">
    <location>
        <begin position="242"/>
        <end position="304"/>
    </location>
</feature>
<sequence length="682" mass="75330">MADGKGKSSIPAWQRSAQQHAPTSPATADEASKPSDQHSGPEDPISSEETRNTREDVMEAEEVAPPPEGTSQLDMVEAFLADPGVKDAPLEKKRRFLESKEIPVETTDKVLMPEAEESSARRPIDAGDFQAFRSSQAPQQPMQEATQSAQQQRVQTERPPPIITYPEFLVDAHKPPPLITPSRIVNASYVAAGLATLAYGASKFLVNPMIGSLVESRQDFATHTNSKLDEFNERLSKIVSRVPEPATKAKGADAATLEEEVDDSDSLASDPTELFHRDQGTQTSPPTSGTSTPSPGDLVTPDEPTKKDAVAYHTNALNILSSHLSEISSSPGADEAVKARQEALNKLRHYLDTTMYASSSVNLWTQAEDGISMQPGRGQNGNKNAKKVDAGEELKKEVRGVKGVLLSARRFPGPGPAGRAIEYVSWFHTYSTRTLASTVPSIPKPSSPHRPLKQPIIMPLELHPLVEADLEAYDEIMKEAFSGEIFNLMYPSAYTAADRDHYLAKSLRQWRKHPDTIKKMKVVDTDLPDTDPLHKIIGVADWNFYPHARSPEELKAADEEGKDDGFAPNANVAFMEHFFGLLSESKKRILGGKPYVYLHILVTHPKHHRRGVGKMQLQWGIEQAEKLGLPVYLESSPMGRPLYERVGFETLDWLDFDAKQWGLDHDLPHALMLRPAKASQEY</sequence>
<dbReference type="AlphaFoldDB" id="A0A3M7G422"/>
<feature type="compositionally biased region" description="Acidic residues" evidence="1">
    <location>
        <begin position="256"/>
        <end position="265"/>
    </location>
</feature>
<feature type="compositionally biased region" description="Basic and acidic residues" evidence="1">
    <location>
        <begin position="30"/>
        <end position="41"/>
    </location>
</feature>
<dbReference type="Pfam" id="PF00583">
    <property type="entry name" value="Acetyltransf_1"/>
    <property type="match status" value="1"/>
</dbReference>
<comment type="caution">
    <text evidence="3">The sequence shown here is derived from an EMBL/GenBank/DDBJ whole genome shotgun (WGS) entry which is preliminary data.</text>
</comment>
<evidence type="ECO:0000259" key="2">
    <source>
        <dbReference type="PROSITE" id="PS51186"/>
    </source>
</evidence>
<dbReference type="Proteomes" id="UP000268823">
    <property type="component" value="Unassembled WGS sequence"/>
</dbReference>
<dbReference type="EMBL" id="QWIR01000004">
    <property type="protein sequence ID" value="RMY95860.1"/>
    <property type="molecule type" value="Genomic_DNA"/>
</dbReference>